<name>A0ABN0TXX3_9GAMM</name>
<organism evidence="2 3">
    <name type="scientific">Methylophaga marina</name>
    <dbReference type="NCBI Taxonomy" id="45495"/>
    <lineage>
        <taxon>Bacteria</taxon>
        <taxon>Pseudomonadati</taxon>
        <taxon>Pseudomonadota</taxon>
        <taxon>Gammaproteobacteria</taxon>
        <taxon>Thiotrichales</taxon>
        <taxon>Piscirickettsiaceae</taxon>
        <taxon>Methylophaga</taxon>
    </lineage>
</organism>
<dbReference type="NCBIfam" id="TIGR02385">
    <property type="entry name" value="RelE_StbE"/>
    <property type="match status" value="1"/>
</dbReference>
<dbReference type="PANTHER" id="PTHR40588">
    <property type="entry name" value="MRNA INTERFERASE TOXIN YAFQ"/>
    <property type="match status" value="1"/>
</dbReference>
<keyword evidence="1" id="KW-1277">Toxin-antitoxin system</keyword>
<dbReference type="EMBL" id="BAAADG010000018">
    <property type="protein sequence ID" value="GAA0232934.1"/>
    <property type="molecule type" value="Genomic_DNA"/>
</dbReference>
<comment type="caution">
    <text evidence="2">The sequence shown here is derived from an EMBL/GenBank/DDBJ whole genome shotgun (WGS) entry which is preliminary data.</text>
</comment>
<protein>
    <submittedName>
        <fullName evidence="2">Type II toxin-antitoxin system YafQ family toxin</fullName>
    </submittedName>
</protein>
<dbReference type="RefSeq" id="WP_286303377.1">
    <property type="nucleotide sequence ID" value="NZ_AP027741.1"/>
</dbReference>
<dbReference type="SUPFAM" id="SSF143011">
    <property type="entry name" value="RelE-like"/>
    <property type="match status" value="1"/>
</dbReference>
<dbReference type="Proteomes" id="UP001501476">
    <property type="component" value="Unassembled WGS sequence"/>
</dbReference>
<dbReference type="NCBIfam" id="TIGR00053">
    <property type="entry name" value="YafQ family addiction module toxin"/>
    <property type="match status" value="1"/>
</dbReference>
<dbReference type="Gene3D" id="3.30.2310.20">
    <property type="entry name" value="RelE-like"/>
    <property type="match status" value="1"/>
</dbReference>
<evidence type="ECO:0000313" key="3">
    <source>
        <dbReference type="Proteomes" id="UP001501476"/>
    </source>
</evidence>
<dbReference type="InterPro" id="IPR004386">
    <property type="entry name" value="Toxin_YafQ-like"/>
</dbReference>
<dbReference type="Pfam" id="PF15738">
    <property type="entry name" value="YafQ_toxin"/>
    <property type="match status" value="1"/>
</dbReference>
<keyword evidence="3" id="KW-1185">Reference proteome</keyword>
<proteinExistence type="predicted"/>
<dbReference type="InterPro" id="IPR035093">
    <property type="entry name" value="RelE/ParE_toxin_dom_sf"/>
</dbReference>
<dbReference type="InterPro" id="IPR007712">
    <property type="entry name" value="RelE/ParE_toxin"/>
</dbReference>
<reference evidence="2 3" key="1">
    <citation type="journal article" date="2019" name="Int. J. Syst. Evol. Microbiol.">
        <title>The Global Catalogue of Microorganisms (GCM) 10K type strain sequencing project: providing services to taxonomists for standard genome sequencing and annotation.</title>
        <authorList>
            <consortium name="The Broad Institute Genomics Platform"/>
            <consortium name="The Broad Institute Genome Sequencing Center for Infectious Disease"/>
            <person name="Wu L."/>
            <person name="Ma J."/>
        </authorList>
    </citation>
    <scope>NUCLEOTIDE SEQUENCE [LARGE SCALE GENOMIC DNA]</scope>
    <source>
        <strain evidence="2 3">JCM 6886</strain>
    </source>
</reference>
<dbReference type="PIRSF" id="PIRSF006156">
    <property type="entry name" value="YafQ"/>
    <property type="match status" value="1"/>
</dbReference>
<evidence type="ECO:0000313" key="2">
    <source>
        <dbReference type="EMBL" id="GAA0232934.1"/>
    </source>
</evidence>
<dbReference type="PANTHER" id="PTHR40588:SF1">
    <property type="entry name" value="MRNA INTERFERASE TOXIN YAFQ"/>
    <property type="match status" value="1"/>
</dbReference>
<gene>
    <name evidence="2" type="ORF">GCM10008964_25240</name>
</gene>
<accession>A0ABN0TXX3</accession>
<sequence>MLELEYSTQFKKDFKKIAKLSIPDIVEVGHVIKQLQLGKTLSEKYLDHPLSGDWKNYRDCHIKPDLVLIYKIDTDSLKLARIGTHSELFR</sequence>
<evidence type="ECO:0000256" key="1">
    <source>
        <dbReference type="ARBA" id="ARBA00022649"/>
    </source>
</evidence>